<evidence type="ECO:0000313" key="2">
    <source>
        <dbReference type="EMBL" id="OCW55916.1"/>
    </source>
</evidence>
<dbReference type="InterPro" id="IPR019253">
    <property type="entry name" value="DUF2244_TM"/>
</dbReference>
<proteinExistence type="predicted"/>
<gene>
    <name evidence="2" type="ORF">AWJ14_11820</name>
</gene>
<dbReference type="InterPro" id="IPR016990">
    <property type="entry name" value="UCP032162_TM"/>
</dbReference>
<dbReference type="PIRSF" id="PIRSF032162">
    <property type="entry name" value="UCP032162_imp"/>
    <property type="match status" value="1"/>
</dbReference>
<sequence>MATQAHRRPAPMNEEPLFEAVLSPHRSLGRTGFAILMTITSAITLVHMVIFLRIGAWPIFAFFGLDLALLFGAFWLSYRSGRMREFVRMSRTDLNVRKVSPSGRTVEHSFNPFWARFNIARHDEIGITHMLISGQGRRTDVGGFLNPDDKESFASAFQRALARAKQR</sequence>
<name>A0A1C1YR71_9HYPH</name>
<keyword evidence="3" id="KW-1185">Reference proteome</keyword>
<organism evidence="2 3">
    <name type="scientific">Hoeflea olei</name>
    <dbReference type="NCBI Taxonomy" id="1480615"/>
    <lineage>
        <taxon>Bacteria</taxon>
        <taxon>Pseudomonadati</taxon>
        <taxon>Pseudomonadota</taxon>
        <taxon>Alphaproteobacteria</taxon>
        <taxon>Hyphomicrobiales</taxon>
        <taxon>Rhizobiaceae</taxon>
        <taxon>Hoeflea</taxon>
    </lineage>
</organism>
<reference evidence="2 3" key="1">
    <citation type="submission" date="2015-12" db="EMBL/GenBank/DDBJ databases">
        <authorList>
            <person name="Shamseldin A."/>
            <person name="Moawad H."/>
            <person name="Abd El-Rahim W.M."/>
            <person name="Sadowsky M.J."/>
        </authorList>
    </citation>
    <scope>NUCLEOTIDE SEQUENCE [LARGE SCALE GENOMIC DNA]</scope>
    <source>
        <strain evidence="2 3">JC234</strain>
    </source>
</reference>
<dbReference type="AlphaFoldDB" id="A0A1C1YR71"/>
<evidence type="ECO:0000313" key="3">
    <source>
        <dbReference type="Proteomes" id="UP000094795"/>
    </source>
</evidence>
<comment type="caution">
    <text evidence="2">The sequence shown here is derived from an EMBL/GenBank/DDBJ whole genome shotgun (WGS) entry which is preliminary data.</text>
</comment>
<keyword evidence="1" id="KW-0472">Membrane</keyword>
<keyword evidence="1" id="KW-1133">Transmembrane helix</keyword>
<dbReference type="STRING" id="1480615.AWJ14_11820"/>
<feature type="transmembrane region" description="Helical" evidence="1">
    <location>
        <begin position="33"/>
        <end position="51"/>
    </location>
</feature>
<dbReference type="Pfam" id="PF10003">
    <property type="entry name" value="DUF2244"/>
    <property type="match status" value="1"/>
</dbReference>
<keyword evidence="1" id="KW-0812">Transmembrane</keyword>
<dbReference type="EMBL" id="LQZT01000048">
    <property type="protein sequence ID" value="OCW55916.1"/>
    <property type="molecule type" value="Genomic_DNA"/>
</dbReference>
<feature type="transmembrane region" description="Helical" evidence="1">
    <location>
        <begin position="57"/>
        <end position="78"/>
    </location>
</feature>
<evidence type="ECO:0008006" key="4">
    <source>
        <dbReference type="Google" id="ProtNLM"/>
    </source>
</evidence>
<evidence type="ECO:0000256" key="1">
    <source>
        <dbReference type="SAM" id="Phobius"/>
    </source>
</evidence>
<dbReference type="Proteomes" id="UP000094795">
    <property type="component" value="Unassembled WGS sequence"/>
</dbReference>
<accession>A0A1C1YR71</accession>
<protein>
    <recommendedName>
        <fullName evidence="4">DUF2244 domain-containing protein</fullName>
    </recommendedName>
</protein>